<evidence type="ECO:0000256" key="1">
    <source>
        <dbReference type="SAM" id="MobiDB-lite"/>
    </source>
</evidence>
<organism evidence="2 3">
    <name type="scientific">Acinetobacter phage 133</name>
    <dbReference type="NCBI Taxonomy" id="2919552"/>
    <lineage>
        <taxon>Viruses</taxon>
        <taxon>Duplodnaviria</taxon>
        <taxon>Heunggongvirae</taxon>
        <taxon>Uroviricota</taxon>
        <taxon>Caudoviricetes</taxon>
        <taxon>Pantevenvirales</taxon>
        <taxon>Straboviridae</taxon>
        <taxon>Tevenvirinae</taxon>
        <taxon>Centumtrigintavirus</taxon>
        <taxon>Centumtrigintavirus cv133</taxon>
        <taxon>Acinetobacter virus 133</taxon>
    </lineage>
</organism>
<keyword evidence="3" id="KW-1185">Reference proteome</keyword>
<dbReference type="RefSeq" id="YP_004300823.1">
    <property type="nucleotide sequence ID" value="NC_015250.1"/>
</dbReference>
<protein>
    <submittedName>
        <fullName evidence="2">Gp33 late promoter transcription accessory protein</fullName>
    </submittedName>
</protein>
<evidence type="ECO:0000313" key="2">
    <source>
        <dbReference type="EMBL" id="ADJ19557.1"/>
    </source>
</evidence>
<sequence length="95" mass="10762">MQCSTNEVHKVLHDATSKQEASEKIEREVAETGCLYLEAATKWLEESGFTEAQYQRYLPTSIIEAIKLEAIEERLVAPSMVNYHQSATLDFILNA</sequence>
<dbReference type="Proteomes" id="UP000000330">
    <property type="component" value="Segment"/>
</dbReference>
<dbReference type="EMBL" id="HM114315">
    <property type="protein sequence ID" value="ADJ19557.1"/>
    <property type="molecule type" value="Genomic_DNA"/>
</dbReference>
<reference evidence="2 3" key="1">
    <citation type="journal article" date="2010" name="Virol. J.">
        <title>Genomes of the T4-related bacteriophages as windows on microbial genome evolution.</title>
        <authorList>
            <person name="Petrov V.M."/>
            <person name="Ratnayaka S."/>
            <person name="Nolan J.M."/>
            <person name="Miller E.S."/>
            <person name="Karam J.D."/>
        </authorList>
    </citation>
    <scope>NUCLEOTIDE SEQUENCE [LARGE SCALE GENOMIC DNA]</scope>
    <source>
        <strain evidence="2">Acj133</strain>
    </source>
</reference>
<gene>
    <name evidence="2" type="primary">33</name>
    <name evidence="2" type="ORF">Acj133p242</name>
</gene>
<dbReference type="Gene3D" id="1.10.10.2850">
    <property type="entry name" value="Phage late-transcription coactivator-like"/>
    <property type="match status" value="1"/>
</dbReference>
<accession>D9I6H6</accession>
<dbReference type="InterPro" id="IPR031836">
    <property type="entry name" value="Trans_coact"/>
</dbReference>
<dbReference type="KEGG" id="vg:10323229"/>
<dbReference type="GeneID" id="10323229"/>
<feature type="region of interest" description="Disordered" evidence="1">
    <location>
        <begin position="1"/>
        <end position="23"/>
    </location>
</feature>
<proteinExistence type="predicted"/>
<feature type="compositionally biased region" description="Basic and acidic residues" evidence="1">
    <location>
        <begin position="7"/>
        <end position="23"/>
    </location>
</feature>
<dbReference type="Pfam" id="PF16805">
    <property type="entry name" value="Trans_coact"/>
    <property type="match status" value="1"/>
</dbReference>
<dbReference type="InterPro" id="IPR042071">
    <property type="entry name" value="Trans_coact_sf"/>
</dbReference>
<evidence type="ECO:0000313" key="3">
    <source>
        <dbReference type="Proteomes" id="UP000000330"/>
    </source>
</evidence>
<name>D9I6H6_9CAUD</name>